<gene>
    <name evidence="2" type="ORF">Dsi01nite_047660</name>
</gene>
<feature type="signal peptide" evidence="1">
    <location>
        <begin position="1"/>
        <end position="27"/>
    </location>
</feature>
<sequence length="959" mass="101967">MARVRRVLLSAGAAFVVVAATAQPVHAQAPLVNLSPTKWAWTDSGNPSTSYLNQSGDMPVGTSLDAAGKAHTRRSYFTFDLTGFKGQAIHVAGLTSTETSVTDCTATAPVEIWRTSAIKDNTAWNRAPQEIERIAEASLGTAYGSCPSGLWFELAEAVGVAVARGDKTLTIELRVAAVAESDQRLGRTVRQPRLAVGANHLAVASELKLQYPEGTCGTVAKHPTAGSSPTFSAKVTDGDVGDPKTLIFAVWDVDHPDQRREFMGGTYGGGVYQASTDLSGYADGTLIAWSARGFDYTDYGPWAKACYLTVDKTPPAHEPGVASKQYPAGTVGTGGPGVLGRFRFDAGGNPDVAAFAWRDTLGRYGTVKANRSGGAVLEYTPDTARTMSLYVVAVDAAGNRGPEKEYQFTVRATSPYGSVDMAGVGLPSTINLTATASETTVMSYQLPESAEVKLPVTGGKASGSITFNQTGSAEITLRAYKGTKLLGQNKLWTVVSDQPVVESVEFDLFANQVEGKTGSFTFKPRRSGVVAYQYVIGGRTAQVDAAADGSAVLPYTADTPGFISMQVSSVSADGTVSQATQHYFSIVPVRPSVYVWNLTDSPRTDGVGILQRIEFGSQLPDLTGFVYRYDGGPETSLSSNGNSYAYLDVTPTHAGDTTVIVQAVRADGSRSPETRYTFQVFSGPVVTWTPADEVIANFPVTVTFRAALPGATQFRYTLPYGDQELTVPVGADGTATVTYTPLSPGLDTLLVRSVAADGTESEQRYQYIYVRDDRVTVYAPWNEYNPTGGVGIPGTVGFYSQFAPNIVEFRYHVEDGPVVAVPPTPDSTTTYTDITPTHSGLNTLYVQQVLAGGGLSQVTEYRFLVGTATNVVSAQYLPSTWGGGVGVEGTFDFTAGADGVVAFGYQFDYDETKTVEAVNGHATVKWTPSEGGSHTLAVTGRRADGSTTDRTWQYLLVQY</sequence>
<proteinExistence type="predicted"/>
<dbReference type="Proteomes" id="UP000660611">
    <property type="component" value="Unassembled WGS sequence"/>
</dbReference>
<protein>
    <recommendedName>
        <fullName evidence="4">DNRLRE domain-containing protein</fullName>
    </recommendedName>
</protein>
<feature type="chain" id="PRO_5037041953" description="DNRLRE domain-containing protein" evidence="1">
    <location>
        <begin position="28"/>
        <end position="959"/>
    </location>
</feature>
<comment type="caution">
    <text evidence="2">The sequence shown here is derived from an EMBL/GenBank/DDBJ whole genome shotgun (WGS) entry which is preliminary data.</text>
</comment>
<dbReference type="RefSeq" id="WP_203848492.1">
    <property type="nucleotide sequence ID" value="NZ_BAAAVW010000016.1"/>
</dbReference>
<dbReference type="AlphaFoldDB" id="A0A919PKZ4"/>
<dbReference type="InterPro" id="IPR006311">
    <property type="entry name" value="TAT_signal"/>
</dbReference>
<evidence type="ECO:0008006" key="4">
    <source>
        <dbReference type="Google" id="ProtNLM"/>
    </source>
</evidence>
<name>A0A919PKZ4_9ACTN</name>
<organism evidence="2 3">
    <name type="scientific">Dactylosporangium siamense</name>
    <dbReference type="NCBI Taxonomy" id="685454"/>
    <lineage>
        <taxon>Bacteria</taxon>
        <taxon>Bacillati</taxon>
        <taxon>Actinomycetota</taxon>
        <taxon>Actinomycetes</taxon>
        <taxon>Micromonosporales</taxon>
        <taxon>Micromonosporaceae</taxon>
        <taxon>Dactylosporangium</taxon>
    </lineage>
</organism>
<evidence type="ECO:0000313" key="3">
    <source>
        <dbReference type="Proteomes" id="UP000660611"/>
    </source>
</evidence>
<dbReference type="PROSITE" id="PS51318">
    <property type="entry name" value="TAT"/>
    <property type="match status" value="1"/>
</dbReference>
<accession>A0A919PKZ4</accession>
<evidence type="ECO:0000256" key="1">
    <source>
        <dbReference type="SAM" id="SignalP"/>
    </source>
</evidence>
<evidence type="ECO:0000313" key="2">
    <source>
        <dbReference type="EMBL" id="GIG46725.1"/>
    </source>
</evidence>
<dbReference type="EMBL" id="BONQ01000077">
    <property type="protein sequence ID" value="GIG46725.1"/>
    <property type="molecule type" value="Genomic_DNA"/>
</dbReference>
<keyword evidence="1" id="KW-0732">Signal</keyword>
<reference evidence="2" key="1">
    <citation type="submission" date="2021-01" db="EMBL/GenBank/DDBJ databases">
        <title>Whole genome shotgun sequence of Dactylosporangium siamense NBRC 106093.</title>
        <authorList>
            <person name="Komaki H."/>
            <person name="Tamura T."/>
        </authorList>
    </citation>
    <scope>NUCLEOTIDE SEQUENCE</scope>
    <source>
        <strain evidence="2">NBRC 106093</strain>
    </source>
</reference>
<keyword evidence="3" id="KW-1185">Reference proteome</keyword>